<dbReference type="PROSITE" id="PS50011">
    <property type="entry name" value="PROTEIN_KINASE_DOM"/>
    <property type="match status" value="1"/>
</dbReference>
<dbReference type="GO" id="GO:0004714">
    <property type="term" value="F:transmembrane receptor protein tyrosine kinase activity"/>
    <property type="evidence" value="ECO:0007669"/>
    <property type="project" value="TreeGrafter"/>
</dbReference>
<dbReference type="Gene3D" id="1.10.510.10">
    <property type="entry name" value="Transferase(Phosphotransferase) domain 1"/>
    <property type="match status" value="1"/>
</dbReference>
<sequence>MSSNSTECAEDDRLCIATEHQLAVIIVPVLLVAFTLITLVIIFILLYCPDRKQRRATSPQRYHGSSHRDADRDHRQRRHQQNHRPQHHRSQHRRHLHGIDAPPGINPLEHEEVPMSVQQVQQNVRPTLAAAPQAATERQHGSFSQVAVLPSSFSIRPDDTVSLYRARMENRNVVLRVLKETASSREKQHFLGFASFVAGLGPHPSLPALLGVVSERPPLMIAVEEVQHRDLLGFLWRCRQESSSSESSCYMTEKRIFTMAAQVASALHYLHSQNCIHGNVGAHSVLVGRDLTAKLWGLGPAYRRRAEAGSPGEVEDMELKKWQAPEVLARRLISQSSDVWSFGILLYEMVTLGDPPFAQLMATELLQHLQRGHHLTQPASCSNALYSILRSCCRWNSHNRLSTSDLIGKLYAGEKSANGRTILRAPGPINFEDYLREAGYGEAYNYAVL</sequence>
<evidence type="ECO:0000256" key="4">
    <source>
        <dbReference type="SAM" id="Phobius"/>
    </source>
</evidence>
<dbReference type="InterPro" id="IPR011009">
    <property type="entry name" value="Kinase-like_dom_sf"/>
</dbReference>
<feature type="compositionally biased region" description="Basic residues" evidence="3">
    <location>
        <begin position="75"/>
        <end position="96"/>
    </location>
</feature>
<dbReference type="GO" id="GO:0005886">
    <property type="term" value="C:plasma membrane"/>
    <property type="evidence" value="ECO:0007669"/>
    <property type="project" value="TreeGrafter"/>
</dbReference>
<dbReference type="Proteomes" id="UP000472267">
    <property type="component" value="Chromosome 22"/>
</dbReference>
<evidence type="ECO:0000256" key="2">
    <source>
        <dbReference type="ARBA" id="ARBA00022840"/>
    </source>
</evidence>
<dbReference type="RefSeq" id="XP_029976065.1">
    <property type="nucleotide sequence ID" value="XM_030120205.1"/>
</dbReference>
<dbReference type="Pfam" id="PF07714">
    <property type="entry name" value="PK_Tyr_Ser-Thr"/>
    <property type="match status" value="1"/>
</dbReference>
<evidence type="ECO:0000313" key="7">
    <source>
        <dbReference type="Proteomes" id="UP000472267"/>
    </source>
</evidence>
<keyword evidence="4" id="KW-0472">Membrane</keyword>
<dbReference type="InterPro" id="IPR050122">
    <property type="entry name" value="RTK"/>
</dbReference>
<organism evidence="6 7">
    <name type="scientific">Salarias fasciatus</name>
    <name type="common">Jewelled blenny</name>
    <name type="synonym">Blennius fasciatus</name>
    <dbReference type="NCBI Taxonomy" id="181472"/>
    <lineage>
        <taxon>Eukaryota</taxon>
        <taxon>Metazoa</taxon>
        <taxon>Chordata</taxon>
        <taxon>Craniata</taxon>
        <taxon>Vertebrata</taxon>
        <taxon>Euteleostomi</taxon>
        <taxon>Actinopterygii</taxon>
        <taxon>Neopterygii</taxon>
        <taxon>Teleostei</taxon>
        <taxon>Neoteleostei</taxon>
        <taxon>Acanthomorphata</taxon>
        <taxon>Ovalentaria</taxon>
        <taxon>Blenniimorphae</taxon>
        <taxon>Blenniiformes</taxon>
        <taxon>Blennioidei</taxon>
        <taxon>Blenniidae</taxon>
        <taxon>Salariinae</taxon>
        <taxon>Salarias</taxon>
    </lineage>
</organism>
<dbReference type="OrthoDB" id="4062651at2759"/>
<proteinExistence type="predicted"/>
<feature type="domain" description="Protein kinase" evidence="5">
    <location>
        <begin position="132"/>
        <end position="412"/>
    </location>
</feature>
<keyword evidence="7" id="KW-1185">Reference proteome</keyword>
<accession>A0A672I2V9</accession>
<dbReference type="InterPro" id="IPR001245">
    <property type="entry name" value="Ser-Thr/Tyr_kinase_cat_dom"/>
</dbReference>
<dbReference type="InParanoid" id="A0A672I2V9"/>
<dbReference type="GO" id="GO:0007169">
    <property type="term" value="P:cell surface receptor protein tyrosine kinase signaling pathway"/>
    <property type="evidence" value="ECO:0007669"/>
    <property type="project" value="TreeGrafter"/>
</dbReference>
<keyword evidence="1" id="KW-0547">Nucleotide-binding</keyword>
<dbReference type="GO" id="GO:0005524">
    <property type="term" value="F:ATP binding"/>
    <property type="evidence" value="ECO:0007669"/>
    <property type="project" value="UniProtKB-KW"/>
</dbReference>
<dbReference type="GeneID" id="115409175"/>
<dbReference type="InterPro" id="IPR000719">
    <property type="entry name" value="Prot_kinase_dom"/>
</dbReference>
<dbReference type="Ensembl" id="ENSSFAT00005036730.1">
    <property type="protein sequence ID" value="ENSSFAP00005035395.1"/>
    <property type="gene ID" value="ENSSFAG00005017924.1"/>
</dbReference>
<dbReference type="Gene3D" id="3.30.200.20">
    <property type="entry name" value="Phosphorylase Kinase, domain 1"/>
    <property type="match status" value="1"/>
</dbReference>
<reference evidence="6" key="2">
    <citation type="submission" date="2025-08" db="UniProtKB">
        <authorList>
            <consortium name="Ensembl"/>
        </authorList>
    </citation>
    <scope>IDENTIFICATION</scope>
</reference>
<dbReference type="SUPFAM" id="SSF56112">
    <property type="entry name" value="Protein kinase-like (PK-like)"/>
    <property type="match status" value="1"/>
</dbReference>
<feature type="region of interest" description="Disordered" evidence="3">
    <location>
        <begin position="55"/>
        <end position="109"/>
    </location>
</feature>
<feature type="transmembrane region" description="Helical" evidence="4">
    <location>
        <begin position="22"/>
        <end position="48"/>
    </location>
</feature>
<evidence type="ECO:0000256" key="3">
    <source>
        <dbReference type="SAM" id="MobiDB-lite"/>
    </source>
</evidence>
<keyword evidence="4" id="KW-0812">Transmembrane</keyword>
<evidence type="ECO:0000256" key="1">
    <source>
        <dbReference type="ARBA" id="ARBA00022741"/>
    </source>
</evidence>
<dbReference type="GO" id="GO:0043235">
    <property type="term" value="C:receptor complex"/>
    <property type="evidence" value="ECO:0007669"/>
    <property type="project" value="TreeGrafter"/>
</dbReference>
<gene>
    <name evidence="6" type="primary">LOC115409175</name>
</gene>
<dbReference type="FunCoup" id="A0A672I2V9">
    <property type="interactions" value="308"/>
</dbReference>
<dbReference type="PANTHER" id="PTHR24416">
    <property type="entry name" value="TYROSINE-PROTEIN KINASE RECEPTOR"/>
    <property type="match status" value="1"/>
</dbReference>
<reference evidence="6" key="1">
    <citation type="submission" date="2019-06" db="EMBL/GenBank/DDBJ databases">
        <authorList>
            <consortium name="Wellcome Sanger Institute Data Sharing"/>
        </authorList>
    </citation>
    <scope>NUCLEOTIDE SEQUENCE [LARGE SCALE GENOMIC DNA]</scope>
</reference>
<dbReference type="AlphaFoldDB" id="A0A672I2V9"/>
<dbReference type="PANTHER" id="PTHR24416:SF631">
    <property type="entry name" value="SERINE_THREONINE_TYROSINE KINASE 1"/>
    <property type="match status" value="1"/>
</dbReference>
<dbReference type="RefSeq" id="XP_029976064.1">
    <property type="nucleotide sequence ID" value="XM_030120204.1"/>
</dbReference>
<name>A0A672I2V9_SALFA</name>
<evidence type="ECO:0000313" key="6">
    <source>
        <dbReference type="Ensembl" id="ENSSFAP00005035395.1"/>
    </source>
</evidence>
<keyword evidence="4" id="KW-1133">Transmembrane helix</keyword>
<reference evidence="6" key="3">
    <citation type="submission" date="2025-09" db="UniProtKB">
        <authorList>
            <consortium name="Ensembl"/>
        </authorList>
    </citation>
    <scope>IDENTIFICATION</scope>
</reference>
<dbReference type="OMA" id="ERHATRH"/>
<protein>
    <submittedName>
        <fullName evidence="6">Tyrosine-protein kinase STYK1-like</fullName>
    </submittedName>
</protein>
<keyword evidence="2" id="KW-0067">ATP-binding</keyword>
<dbReference type="PRINTS" id="PR00109">
    <property type="entry name" value="TYRKINASE"/>
</dbReference>
<evidence type="ECO:0000259" key="5">
    <source>
        <dbReference type="PROSITE" id="PS50011"/>
    </source>
</evidence>